<protein>
    <submittedName>
        <fullName evidence="1">Uncharacterized protein</fullName>
    </submittedName>
</protein>
<dbReference type="EMBL" id="BK016080">
    <property type="protein sequence ID" value="DAF93104.1"/>
    <property type="molecule type" value="Genomic_DNA"/>
</dbReference>
<evidence type="ECO:0000313" key="1">
    <source>
        <dbReference type="EMBL" id="DAF93104.1"/>
    </source>
</evidence>
<name>A0A8S5UF51_9CAUD</name>
<proteinExistence type="predicted"/>
<reference evidence="1" key="1">
    <citation type="journal article" date="2021" name="Proc. Natl. Acad. Sci. U.S.A.">
        <title>A Catalog of Tens of Thousands of Viruses from Human Metagenomes Reveals Hidden Associations with Chronic Diseases.</title>
        <authorList>
            <person name="Tisza M.J."/>
            <person name="Buck C.B."/>
        </authorList>
    </citation>
    <scope>NUCLEOTIDE SEQUENCE</scope>
    <source>
        <strain evidence="1">CtcyQ27</strain>
    </source>
</reference>
<sequence>MAFKSNSNDYTIITEGELGAVLQNFDPDMVFSVLENNLENKYREYELNLTNLVTSYEYQFKELADQYGQDNQIFVTRDQTYGIIIERICRFHDLDMPITTDNVDIYTLASIMYEFFVSSFTKYISRFFISYIYREKDSIYKMILSFDEDKKVKNNSITYAKKIYDNDPQLAAIHAYIPKVVESICQFPITLHEYISGVYKTEPQKADFLRSVLPDNEYFYSNFVVPFINNHSSRIIMDIRFALQSDVCPTLSFPQNQ</sequence>
<accession>A0A8S5UF51</accession>
<organism evidence="1">
    <name type="scientific">Myoviridae sp. ctcyQ27</name>
    <dbReference type="NCBI Taxonomy" id="2825139"/>
    <lineage>
        <taxon>Viruses</taxon>
        <taxon>Duplodnaviria</taxon>
        <taxon>Heunggongvirae</taxon>
        <taxon>Uroviricota</taxon>
        <taxon>Caudoviricetes</taxon>
    </lineage>
</organism>